<evidence type="ECO:0000256" key="2">
    <source>
        <dbReference type="SAM" id="SignalP"/>
    </source>
</evidence>
<evidence type="ECO:0000259" key="3">
    <source>
        <dbReference type="Pfam" id="PF20434"/>
    </source>
</evidence>
<feature type="signal peptide" evidence="2">
    <location>
        <begin position="1"/>
        <end position="21"/>
    </location>
</feature>
<dbReference type="Proteomes" id="UP000315724">
    <property type="component" value="Chromosome"/>
</dbReference>
<reference evidence="4 5" key="1">
    <citation type="submission" date="2019-02" db="EMBL/GenBank/DDBJ databases">
        <title>Deep-cultivation of Planctomycetes and their phenomic and genomic characterization uncovers novel biology.</title>
        <authorList>
            <person name="Wiegand S."/>
            <person name="Jogler M."/>
            <person name="Boedeker C."/>
            <person name="Pinto D."/>
            <person name="Vollmers J."/>
            <person name="Rivas-Marin E."/>
            <person name="Kohn T."/>
            <person name="Peeters S.H."/>
            <person name="Heuer A."/>
            <person name="Rast P."/>
            <person name="Oberbeckmann S."/>
            <person name="Bunk B."/>
            <person name="Jeske O."/>
            <person name="Meyerdierks A."/>
            <person name="Storesund J.E."/>
            <person name="Kallscheuer N."/>
            <person name="Luecker S."/>
            <person name="Lage O.M."/>
            <person name="Pohl T."/>
            <person name="Merkel B.J."/>
            <person name="Hornburger P."/>
            <person name="Mueller R.-W."/>
            <person name="Bruemmer F."/>
            <person name="Labrenz M."/>
            <person name="Spormann A.M."/>
            <person name="Op den Camp H."/>
            <person name="Overmann J."/>
            <person name="Amann R."/>
            <person name="Jetten M.S.M."/>
            <person name="Mascher T."/>
            <person name="Medema M.H."/>
            <person name="Devos D.P."/>
            <person name="Kaster A.-K."/>
            <person name="Ovreas L."/>
            <person name="Rohde M."/>
            <person name="Galperin M.Y."/>
            <person name="Jogler C."/>
        </authorList>
    </citation>
    <scope>NUCLEOTIDE SEQUENCE [LARGE SCALE GENOMIC DNA]</scope>
    <source>
        <strain evidence="4 5">Mal48</strain>
    </source>
</reference>
<name>A0A517QSW7_9PLAN</name>
<dbReference type="GO" id="GO:0046555">
    <property type="term" value="F:acetylxylan esterase activity"/>
    <property type="evidence" value="ECO:0007669"/>
    <property type="project" value="UniProtKB-EC"/>
</dbReference>
<dbReference type="PANTHER" id="PTHR48081:SF6">
    <property type="entry name" value="PEPTIDASE S9 PROLYL OLIGOPEPTIDASE CATALYTIC DOMAIN-CONTAINING PROTEIN"/>
    <property type="match status" value="1"/>
</dbReference>
<dbReference type="AlphaFoldDB" id="A0A517QSW7"/>
<dbReference type="EMBL" id="CP036267">
    <property type="protein sequence ID" value="QDT34736.1"/>
    <property type="molecule type" value="Genomic_DNA"/>
</dbReference>
<protein>
    <submittedName>
        <fullName evidence="4">Acetylxylan esterase</fullName>
        <ecNumber evidence="4">3.1.1.72</ecNumber>
    </submittedName>
</protein>
<evidence type="ECO:0000313" key="5">
    <source>
        <dbReference type="Proteomes" id="UP000315724"/>
    </source>
</evidence>
<dbReference type="Pfam" id="PF20434">
    <property type="entry name" value="BD-FAE"/>
    <property type="match status" value="1"/>
</dbReference>
<sequence length="298" mass="33109" precursor="true">MTRTLALVLLLFSVGRQSVSADDVSETYFLWPDAAAGASTSEIGRILPARENEDPPAIRITDIEYPFIKRFDPDSSQKNGTSVLILPGGGYSYDVVGKEGAEVAEWFNSMGVTAFVLYYRSPTRKLKQDWLMPVQDAQRAVRWIRSHAKEWGLDPQRVGSIGFSAGGNAVAIASTKMDVESRFEKRDEIDKASARPDFIMLIYPWKLLNADESGLRAEVVVDKQTSPTFLIHAHNDGVTSLSSVEYYKAMKQLGLPAELHIFESGGHGYGLRKVEGANVHTWPEKAEAWMRGRGLLKK</sequence>
<keyword evidence="2" id="KW-0732">Signal</keyword>
<keyword evidence="1 4" id="KW-0378">Hydrolase</keyword>
<dbReference type="KEGG" id="tpol:Mal48_40080"/>
<proteinExistence type="predicted"/>
<dbReference type="InterPro" id="IPR029058">
    <property type="entry name" value="AB_hydrolase_fold"/>
</dbReference>
<dbReference type="RefSeq" id="WP_145203147.1">
    <property type="nucleotide sequence ID" value="NZ_CP036267.1"/>
</dbReference>
<organism evidence="4 5">
    <name type="scientific">Thalassoglobus polymorphus</name>
    <dbReference type="NCBI Taxonomy" id="2527994"/>
    <lineage>
        <taxon>Bacteria</taxon>
        <taxon>Pseudomonadati</taxon>
        <taxon>Planctomycetota</taxon>
        <taxon>Planctomycetia</taxon>
        <taxon>Planctomycetales</taxon>
        <taxon>Planctomycetaceae</taxon>
        <taxon>Thalassoglobus</taxon>
    </lineage>
</organism>
<dbReference type="InterPro" id="IPR049492">
    <property type="entry name" value="BD-FAE-like_dom"/>
</dbReference>
<dbReference type="Gene3D" id="3.40.50.1820">
    <property type="entry name" value="alpha/beta hydrolase"/>
    <property type="match status" value="1"/>
</dbReference>
<keyword evidence="5" id="KW-1185">Reference proteome</keyword>
<dbReference type="OrthoDB" id="9794725at2"/>
<gene>
    <name evidence="4" type="primary">axeA1_3</name>
    <name evidence="4" type="ORF">Mal48_40080</name>
</gene>
<evidence type="ECO:0000313" key="4">
    <source>
        <dbReference type="EMBL" id="QDT34736.1"/>
    </source>
</evidence>
<dbReference type="SUPFAM" id="SSF53474">
    <property type="entry name" value="alpha/beta-Hydrolases"/>
    <property type="match status" value="1"/>
</dbReference>
<dbReference type="PANTHER" id="PTHR48081">
    <property type="entry name" value="AB HYDROLASE SUPERFAMILY PROTEIN C4A8.06C"/>
    <property type="match status" value="1"/>
</dbReference>
<feature type="domain" description="BD-FAE-like" evidence="3">
    <location>
        <begin position="73"/>
        <end position="186"/>
    </location>
</feature>
<dbReference type="InterPro" id="IPR050300">
    <property type="entry name" value="GDXG_lipolytic_enzyme"/>
</dbReference>
<evidence type="ECO:0000256" key="1">
    <source>
        <dbReference type="ARBA" id="ARBA00022801"/>
    </source>
</evidence>
<accession>A0A517QSW7</accession>
<feature type="chain" id="PRO_5022246091" evidence="2">
    <location>
        <begin position="22"/>
        <end position="298"/>
    </location>
</feature>
<dbReference type="EC" id="3.1.1.72" evidence="4"/>